<dbReference type="InterPro" id="IPR001412">
    <property type="entry name" value="aa-tRNA-synth_I_CS"/>
</dbReference>
<dbReference type="InterPro" id="IPR009080">
    <property type="entry name" value="tRNAsynth_Ia_anticodon-bd"/>
</dbReference>
<dbReference type="Pfam" id="PF09334">
    <property type="entry name" value="tRNA-synt_1g"/>
    <property type="match status" value="1"/>
</dbReference>
<evidence type="ECO:0000256" key="5">
    <source>
        <dbReference type="ARBA" id="ARBA00022840"/>
    </source>
</evidence>
<feature type="domain" description="Aminoacyl-tRNA synthetase class Ia" evidence="12">
    <location>
        <begin position="485"/>
        <end position="636"/>
    </location>
</feature>
<gene>
    <name evidence="16" type="primary">NAM2</name>
    <name evidence="16" type="ORF">TWF696_007889</name>
</gene>
<sequence>MRLPLPRCSLVRTRLRRLPFATTIFIRRTSTANDPSIAAIDAKWLARWDANPLTFHSPSNPPSTTTNKDTNKDTKDINGKPPCYILSMFPYPSGTLHMGHLRVYTISDVLARYKAMQGYDVLHPMGWDSFGLPAENAAIERGVDPQEWTERNIGVMRGQLRLMGARFDWSRELRTSSPSFYAGTQRLFLRLFKEGYAYRAPALVNWDPVDQTVLANEQVAPDGTSWRSGAKVEEKFLEQWFFRITRFASFLRHNLELLRGVWPDSVIAQQEHWIGESTGQRVAFPIRTVGADGSVQQDAVKIYTTRLDTILGVQFLALSVSHPIVQKAVDTNPELKHFVEKVLPTLPPGTKAGFLLPNISAANPIPTDEEASGEYVYDLPVFVAPYVLGGLGTSAVMGVPAHDLRDYEFWRENAPSQPVRYVIAMKTPNAVDSRTGRPKTPAVREGVLNENCGKYAGLSCYDGHKAFYNVLKAADRVKPTKRYKMRDWLISRQRFWGTPIPIVHCPSCGAVAVKDEDLPVLLPKVTLTGKGGSPLRDAENGSWIKTTCPKCGGPAERETDTMDTFVDSSWYFMRFGQDDANPENSLMPVDIYIGGVEHAILHLLYARFISKFIAKFDNDPRYLEPFKRLIAQGMVHGRTYTDPSTGRFLKPDEVQAWGPRALIKGTNTECTVTFEKMSKSKYNGVDPTLCIQKHGLDATRAHILFQAPVSDVLDWDETKIVGMTRWLNKVRMLSRTAAVEADYERTVGSYHLEGSDAKAGRELLKQVRAAVQGVTTSMEDVYSLNTAVSDLTILTNYLHATKVEEVGSAVYIRAYDTLLKLMAPICPAISSECWEVVHGRMSALEEQRWPEAAEFVESVAVRSVDIVVQVNGRYKVTLHEQPVEWADGAAEGVEGWVVDSVYLTDEGFRALSGRTVKKVVVVKEKNLVNILTT</sequence>
<dbReference type="Pfam" id="PF08264">
    <property type="entry name" value="Anticodon_1"/>
    <property type="match status" value="1"/>
</dbReference>
<reference evidence="16 17" key="1">
    <citation type="submission" date="2019-10" db="EMBL/GenBank/DDBJ databases">
        <authorList>
            <person name="Palmer J.M."/>
        </authorList>
    </citation>
    <scope>NUCLEOTIDE SEQUENCE [LARGE SCALE GENOMIC DNA]</scope>
    <source>
        <strain evidence="16 17">TWF696</strain>
    </source>
</reference>
<dbReference type="PANTHER" id="PTHR43740">
    <property type="entry name" value="LEUCYL-TRNA SYNTHETASE"/>
    <property type="match status" value="1"/>
</dbReference>
<feature type="domain" description="Leucyl-tRNA synthetase editing" evidence="15">
    <location>
        <begin position="272"/>
        <end position="467"/>
    </location>
</feature>
<dbReference type="Pfam" id="PF13603">
    <property type="entry name" value="tRNA-synt_1_2"/>
    <property type="match status" value="1"/>
</dbReference>
<dbReference type="FunFam" id="1.10.730.10:FF:000002">
    <property type="entry name" value="Leucine--tRNA ligase"/>
    <property type="match status" value="1"/>
</dbReference>
<evidence type="ECO:0000256" key="6">
    <source>
        <dbReference type="ARBA" id="ARBA00022917"/>
    </source>
</evidence>
<dbReference type="PANTHER" id="PTHR43740:SF2">
    <property type="entry name" value="LEUCINE--TRNA LIGASE, MITOCHONDRIAL"/>
    <property type="match status" value="1"/>
</dbReference>
<dbReference type="GO" id="GO:0032543">
    <property type="term" value="P:mitochondrial translation"/>
    <property type="evidence" value="ECO:0007669"/>
    <property type="project" value="TreeGrafter"/>
</dbReference>
<proteinExistence type="inferred from homology"/>
<protein>
    <recommendedName>
        <fullName evidence="2">leucine--tRNA ligase</fullName>
        <ecNumber evidence="2">6.1.1.4</ecNumber>
    </recommendedName>
    <alternativeName>
        <fullName evidence="8">Leucyl-tRNA synthetase</fullName>
    </alternativeName>
</protein>
<dbReference type="GO" id="GO:0006429">
    <property type="term" value="P:leucyl-tRNA aminoacylation"/>
    <property type="evidence" value="ECO:0007669"/>
    <property type="project" value="InterPro"/>
</dbReference>
<accession>A0AAV9ULL3</accession>
<evidence type="ECO:0000256" key="11">
    <source>
        <dbReference type="SAM" id="MobiDB-lite"/>
    </source>
</evidence>
<dbReference type="EMBL" id="JAVHNQ010000006">
    <property type="protein sequence ID" value="KAK6344247.1"/>
    <property type="molecule type" value="Genomic_DNA"/>
</dbReference>
<evidence type="ECO:0000256" key="10">
    <source>
        <dbReference type="RuleBase" id="RU363035"/>
    </source>
</evidence>
<dbReference type="AlphaFoldDB" id="A0AAV9ULL3"/>
<dbReference type="Gene3D" id="3.40.50.620">
    <property type="entry name" value="HUPs"/>
    <property type="match status" value="2"/>
</dbReference>
<dbReference type="FunFam" id="3.40.50.620:FF:000003">
    <property type="entry name" value="Leucine--tRNA ligase"/>
    <property type="match status" value="1"/>
</dbReference>
<evidence type="ECO:0000259" key="13">
    <source>
        <dbReference type="Pfam" id="PF08264"/>
    </source>
</evidence>
<dbReference type="InterPro" id="IPR014729">
    <property type="entry name" value="Rossmann-like_a/b/a_fold"/>
</dbReference>
<dbReference type="Pfam" id="PF00133">
    <property type="entry name" value="tRNA-synt_1"/>
    <property type="match status" value="1"/>
</dbReference>
<evidence type="ECO:0000256" key="2">
    <source>
        <dbReference type="ARBA" id="ARBA00013164"/>
    </source>
</evidence>
<name>A0AAV9ULL3_9PEZI</name>
<dbReference type="GO" id="GO:0005739">
    <property type="term" value="C:mitochondrion"/>
    <property type="evidence" value="ECO:0007669"/>
    <property type="project" value="TreeGrafter"/>
</dbReference>
<evidence type="ECO:0000259" key="14">
    <source>
        <dbReference type="Pfam" id="PF09334"/>
    </source>
</evidence>
<dbReference type="Gene3D" id="3.90.740.10">
    <property type="entry name" value="Valyl/Leucyl/Isoleucyl-tRNA synthetase, editing domain"/>
    <property type="match status" value="1"/>
</dbReference>
<dbReference type="SUPFAM" id="SSF50677">
    <property type="entry name" value="ValRS/IleRS/LeuRS editing domain"/>
    <property type="match status" value="1"/>
</dbReference>
<comment type="catalytic activity">
    <reaction evidence="9">
        <text>tRNA(Leu) + L-leucine + ATP = L-leucyl-tRNA(Leu) + AMP + diphosphate</text>
        <dbReference type="Rhea" id="RHEA:11688"/>
        <dbReference type="Rhea" id="RHEA-COMP:9613"/>
        <dbReference type="Rhea" id="RHEA-COMP:9622"/>
        <dbReference type="ChEBI" id="CHEBI:30616"/>
        <dbReference type="ChEBI" id="CHEBI:33019"/>
        <dbReference type="ChEBI" id="CHEBI:57427"/>
        <dbReference type="ChEBI" id="CHEBI:78442"/>
        <dbReference type="ChEBI" id="CHEBI:78494"/>
        <dbReference type="ChEBI" id="CHEBI:456215"/>
        <dbReference type="EC" id="6.1.1.4"/>
    </reaction>
</comment>
<feature type="domain" description="Methionyl/Valyl/Leucyl/Isoleucyl-tRNA synthetase anticodon-binding" evidence="13">
    <location>
        <begin position="761"/>
        <end position="877"/>
    </location>
</feature>
<dbReference type="PROSITE" id="PS00178">
    <property type="entry name" value="AA_TRNA_LIGASE_I"/>
    <property type="match status" value="1"/>
</dbReference>
<comment type="similarity">
    <text evidence="1 10">Belongs to the class-I aminoacyl-tRNA synthetase family.</text>
</comment>
<evidence type="ECO:0000256" key="7">
    <source>
        <dbReference type="ARBA" id="ARBA00023146"/>
    </source>
</evidence>
<dbReference type="InterPro" id="IPR015413">
    <property type="entry name" value="Methionyl/Leucyl_tRNA_Synth"/>
</dbReference>
<dbReference type="InterPro" id="IPR002302">
    <property type="entry name" value="Leu-tRNA-ligase"/>
</dbReference>
<evidence type="ECO:0000256" key="8">
    <source>
        <dbReference type="ARBA" id="ARBA00030520"/>
    </source>
</evidence>
<keyword evidence="5 10" id="KW-0067">ATP-binding</keyword>
<dbReference type="GO" id="GO:0002161">
    <property type="term" value="F:aminoacyl-tRNA deacylase activity"/>
    <property type="evidence" value="ECO:0007669"/>
    <property type="project" value="InterPro"/>
</dbReference>
<dbReference type="InterPro" id="IPR025709">
    <property type="entry name" value="Leu_tRNA-synth_edit"/>
</dbReference>
<keyword evidence="17" id="KW-1185">Reference proteome</keyword>
<organism evidence="16 17">
    <name type="scientific">Orbilia brochopaga</name>
    <dbReference type="NCBI Taxonomy" id="3140254"/>
    <lineage>
        <taxon>Eukaryota</taxon>
        <taxon>Fungi</taxon>
        <taxon>Dikarya</taxon>
        <taxon>Ascomycota</taxon>
        <taxon>Pezizomycotina</taxon>
        <taxon>Orbiliomycetes</taxon>
        <taxon>Orbiliales</taxon>
        <taxon>Orbiliaceae</taxon>
        <taxon>Orbilia</taxon>
    </lineage>
</organism>
<dbReference type="Gene3D" id="1.10.730.10">
    <property type="entry name" value="Isoleucyl-tRNA Synthetase, Domain 1"/>
    <property type="match status" value="3"/>
</dbReference>
<evidence type="ECO:0000259" key="15">
    <source>
        <dbReference type="Pfam" id="PF13603"/>
    </source>
</evidence>
<dbReference type="SUPFAM" id="SSF47323">
    <property type="entry name" value="Anticodon-binding domain of a subclass of class I aminoacyl-tRNA synthetases"/>
    <property type="match status" value="1"/>
</dbReference>
<evidence type="ECO:0000256" key="1">
    <source>
        <dbReference type="ARBA" id="ARBA00005594"/>
    </source>
</evidence>
<feature type="region of interest" description="Disordered" evidence="11">
    <location>
        <begin position="55"/>
        <end position="78"/>
    </location>
</feature>
<dbReference type="PRINTS" id="PR00985">
    <property type="entry name" value="TRNASYNTHLEU"/>
</dbReference>
<dbReference type="InterPro" id="IPR013155">
    <property type="entry name" value="M/V/L/I-tRNA-synth_anticd-bd"/>
</dbReference>
<comment type="caution">
    <text evidence="16">The sequence shown here is derived from an EMBL/GenBank/DDBJ whole genome shotgun (WGS) entry which is preliminary data.</text>
</comment>
<keyword evidence="3 10" id="KW-0436">Ligase</keyword>
<keyword evidence="4 10" id="KW-0547">Nucleotide-binding</keyword>
<keyword evidence="7 10" id="KW-0030">Aminoacyl-tRNA synthetase</keyword>
<evidence type="ECO:0000256" key="3">
    <source>
        <dbReference type="ARBA" id="ARBA00022598"/>
    </source>
</evidence>
<evidence type="ECO:0000313" key="17">
    <source>
        <dbReference type="Proteomes" id="UP001375240"/>
    </source>
</evidence>
<dbReference type="SUPFAM" id="SSF52374">
    <property type="entry name" value="Nucleotidylyl transferase"/>
    <property type="match status" value="1"/>
</dbReference>
<dbReference type="GO" id="GO:0005524">
    <property type="term" value="F:ATP binding"/>
    <property type="evidence" value="ECO:0007669"/>
    <property type="project" value="UniProtKB-KW"/>
</dbReference>
<evidence type="ECO:0000313" key="16">
    <source>
        <dbReference type="EMBL" id="KAK6344247.1"/>
    </source>
</evidence>
<dbReference type="NCBIfam" id="TIGR00396">
    <property type="entry name" value="leuS_bact"/>
    <property type="match status" value="1"/>
</dbReference>
<dbReference type="EC" id="6.1.1.4" evidence="2"/>
<evidence type="ECO:0000256" key="9">
    <source>
        <dbReference type="ARBA" id="ARBA00047469"/>
    </source>
</evidence>
<keyword evidence="6 10" id="KW-0648">Protein biosynthesis</keyword>
<feature type="domain" description="Methionyl/Leucyl tRNA synthetase" evidence="14">
    <location>
        <begin position="84"/>
        <end position="219"/>
    </location>
</feature>
<dbReference type="InterPro" id="IPR009008">
    <property type="entry name" value="Val/Leu/Ile-tRNA-synth_edit"/>
</dbReference>
<evidence type="ECO:0000256" key="4">
    <source>
        <dbReference type="ARBA" id="ARBA00022741"/>
    </source>
</evidence>
<dbReference type="GO" id="GO:0004823">
    <property type="term" value="F:leucine-tRNA ligase activity"/>
    <property type="evidence" value="ECO:0007669"/>
    <property type="project" value="UniProtKB-EC"/>
</dbReference>
<evidence type="ECO:0000259" key="12">
    <source>
        <dbReference type="Pfam" id="PF00133"/>
    </source>
</evidence>
<dbReference type="InterPro" id="IPR002300">
    <property type="entry name" value="aa-tRNA-synth_Ia"/>
</dbReference>
<feature type="compositionally biased region" description="Basic and acidic residues" evidence="11">
    <location>
        <begin position="69"/>
        <end position="78"/>
    </location>
</feature>
<dbReference type="Proteomes" id="UP001375240">
    <property type="component" value="Unassembled WGS sequence"/>
</dbReference>